<evidence type="ECO:0000256" key="7">
    <source>
        <dbReference type="ARBA" id="ARBA00048741"/>
    </source>
</evidence>
<dbReference type="Proteomes" id="UP000000238">
    <property type="component" value="Chromosome"/>
</dbReference>
<comment type="catalytic activity">
    <reaction evidence="7">
        <text>L-aspartate + L-glutamine + ATP + H2O = L-asparagine + L-glutamate + AMP + diphosphate + H(+)</text>
        <dbReference type="Rhea" id="RHEA:12228"/>
        <dbReference type="ChEBI" id="CHEBI:15377"/>
        <dbReference type="ChEBI" id="CHEBI:15378"/>
        <dbReference type="ChEBI" id="CHEBI:29985"/>
        <dbReference type="ChEBI" id="CHEBI:29991"/>
        <dbReference type="ChEBI" id="CHEBI:30616"/>
        <dbReference type="ChEBI" id="CHEBI:33019"/>
        <dbReference type="ChEBI" id="CHEBI:58048"/>
        <dbReference type="ChEBI" id="CHEBI:58359"/>
        <dbReference type="ChEBI" id="CHEBI:456215"/>
        <dbReference type="EC" id="6.3.5.4"/>
    </reaction>
</comment>
<reference evidence="12 13" key="1">
    <citation type="journal article" date="2005" name="Nucleic Acids Res.">
        <title>Genomic blueprint of Hahella chejuensis, a marine microbe producing an algicidal agent.</title>
        <authorList>
            <person name="Jeong H."/>
            <person name="Yim J.H."/>
            <person name="Lee C."/>
            <person name="Choi S.-H."/>
            <person name="Park Y.K."/>
            <person name="Yoon S.H."/>
            <person name="Hur C.-G."/>
            <person name="Kang H.-Y."/>
            <person name="Kim D."/>
            <person name="Lee H.H."/>
            <person name="Park K.H."/>
            <person name="Park S.-H."/>
            <person name="Park H.-S."/>
            <person name="Lee H.K."/>
            <person name="Oh T.K."/>
            <person name="Kim J.F."/>
        </authorList>
    </citation>
    <scope>NUCLEOTIDE SEQUENCE [LARGE SCALE GENOMIC DNA]</scope>
    <source>
        <strain evidence="12 13">KCTC 2396</strain>
    </source>
</reference>
<dbReference type="CDD" id="cd01991">
    <property type="entry name" value="Asn_synthase_B_C"/>
    <property type="match status" value="1"/>
</dbReference>
<evidence type="ECO:0000256" key="5">
    <source>
        <dbReference type="ARBA" id="ARBA00022840"/>
    </source>
</evidence>
<keyword evidence="8" id="KW-0061">Asparagine biosynthesis</keyword>
<feature type="domain" description="Glutamine amidotransferase type-2" evidence="11">
    <location>
        <begin position="8"/>
        <end position="219"/>
    </location>
</feature>
<evidence type="ECO:0000256" key="1">
    <source>
        <dbReference type="ARBA" id="ARBA00005187"/>
    </source>
</evidence>
<dbReference type="KEGG" id="hch:HCH_02398"/>
<proteinExistence type="inferred from homology"/>
<evidence type="ECO:0000256" key="4">
    <source>
        <dbReference type="ARBA" id="ARBA00022741"/>
    </source>
</evidence>
<dbReference type="HOGENOM" id="CLU_014658_3_1_6"/>
<dbReference type="InterPro" id="IPR051786">
    <property type="entry name" value="ASN_synthetase/amidase"/>
</dbReference>
<dbReference type="PANTHER" id="PTHR43284">
    <property type="entry name" value="ASPARAGINE SYNTHETASE (GLUTAMINE-HYDROLYZING)"/>
    <property type="match status" value="1"/>
</dbReference>
<evidence type="ECO:0000313" key="12">
    <source>
        <dbReference type="EMBL" id="ABC29209.1"/>
    </source>
</evidence>
<dbReference type="Pfam" id="PF00733">
    <property type="entry name" value="Asn_synthase"/>
    <property type="match status" value="1"/>
</dbReference>
<feature type="site" description="Important for beta-aspartyl-AMP intermediate formation" evidence="10">
    <location>
        <position position="379"/>
    </location>
</feature>
<dbReference type="PIRSF" id="PIRSF001589">
    <property type="entry name" value="Asn_synthetase_glu-h"/>
    <property type="match status" value="1"/>
</dbReference>
<dbReference type="InterPro" id="IPR033738">
    <property type="entry name" value="AsnB_N"/>
</dbReference>
<dbReference type="Pfam" id="PF13522">
    <property type="entry name" value="GATase_6"/>
    <property type="match status" value="1"/>
</dbReference>
<dbReference type="RefSeq" id="WP_011396278.1">
    <property type="nucleotide sequence ID" value="NC_007645.1"/>
</dbReference>
<keyword evidence="4 9" id="KW-0547">Nucleotide-binding</keyword>
<feature type="binding site" evidence="9">
    <location>
        <begin position="377"/>
        <end position="378"/>
    </location>
    <ligand>
        <name>ATP</name>
        <dbReference type="ChEBI" id="CHEBI:30616"/>
    </ligand>
</feature>
<evidence type="ECO:0000256" key="3">
    <source>
        <dbReference type="ARBA" id="ARBA00012737"/>
    </source>
</evidence>
<organism evidence="12 13">
    <name type="scientific">Hahella chejuensis (strain KCTC 2396)</name>
    <dbReference type="NCBI Taxonomy" id="349521"/>
    <lineage>
        <taxon>Bacteria</taxon>
        <taxon>Pseudomonadati</taxon>
        <taxon>Pseudomonadota</taxon>
        <taxon>Gammaproteobacteria</taxon>
        <taxon>Oceanospirillales</taxon>
        <taxon>Hahellaceae</taxon>
        <taxon>Hahella</taxon>
    </lineage>
</organism>
<keyword evidence="6 8" id="KW-0315">Glutamine amidotransferase</keyword>
<sequence>MWKLLFMCGIFGWIGARLNVQHANQMLDQLAHRGPDDRGEWFYPEHKAWLGHRRLSILDLSRAGRQPMLSENGRWALTFNGEIYNFRQIRRQLLDIGCHFTGSSDTEVLLRSIEQYGVMETLERLVGMFAFAAYDVSDRKLYLARDRMGVKPLYYTVNGEEIAFSSELGPLRRLPWFDAQLNSDAMHAYFRYLAVPAPVSIFKQILKLKPGVVIEWSQSLGVRERAYWSVTESVSKGLLSRKEKDPLDISRAADEMESLLSEAVSLRMVSDVPLGVFLSGGVDSSLVAAMMRKLSDKDISSFSIGFEEQSHDESGYARDVARSLRLKHHEAVLTERDAIDLVPEIAGAQDEPFADNSVIPTYLLSKFTREKVTVALSGDGGDELFAGYPRYFWGDRISSLRKILTPLGARAVSGLLKSAPVSFWDGFIHRLTSGRYTGSEGLAYRVRRFADYLSIPESEAYRKIISVWDTPGILVGVRELQDLGSCIDQYPDIPWSEQMMACDQEHYLPNDILMKVDWASMRCSLEAREPLLDHRLVEWSWTLPFRLKKADGVDQGKRVMRELLYRYVPSHLIERPKKGFGLPMDRWLRGSLRDWAESLLDRTAMERSCLINSDYVTNMWRRHIGGENFSSRLWTILVFRSWEERVLLSRRKEVVAPPVALV</sequence>
<gene>
    <name evidence="12" type="primary">asnB3</name>
    <name evidence="12" type="ordered locus">HCH_02398</name>
</gene>
<dbReference type="GO" id="GO:0004066">
    <property type="term" value="F:asparagine synthase (glutamine-hydrolyzing) activity"/>
    <property type="evidence" value="ECO:0007669"/>
    <property type="project" value="UniProtKB-EC"/>
</dbReference>
<dbReference type="InterPro" id="IPR006426">
    <property type="entry name" value="Asn_synth_AEB"/>
</dbReference>
<evidence type="ECO:0000259" key="11">
    <source>
        <dbReference type="PROSITE" id="PS51278"/>
    </source>
</evidence>
<evidence type="ECO:0000256" key="6">
    <source>
        <dbReference type="ARBA" id="ARBA00022962"/>
    </source>
</evidence>
<comment type="similarity">
    <text evidence="2">Belongs to the asparagine synthetase family.</text>
</comment>
<evidence type="ECO:0000256" key="2">
    <source>
        <dbReference type="ARBA" id="ARBA00005752"/>
    </source>
</evidence>
<dbReference type="GO" id="GO:0005524">
    <property type="term" value="F:ATP binding"/>
    <property type="evidence" value="ECO:0007669"/>
    <property type="project" value="UniProtKB-KW"/>
</dbReference>
<dbReference type="InterPro" id="IPR017932">
    <property type="entry name" value="GATase_2_dom"/>
</dbReference>
<dbReference type="GO" id="GO:0005829">
    <property type="term" value="C:cytosol"/>
    <property type="evidence" value="ECO:0007669"/>
    <property type="project" value="TreeGrafter"/>
</dbReference>
<keyword evidence="5 9" id="KW-0067">ATP-binding</keyword>
<dbReference type="InterPro" id="IPR014729">
    <property type="entry name" value="Rossmann-like_a/b/a_fold"/>
</dbReference>
<feature type="active site" description="For GATase activity" evidence="8">
    <location>
        <position position="8"/>
    </location>
</feature>
<dbReference type="CDD" id="cd00712">
    <property type="entry name" value="AsnB"/>
    <property type="match status" value="1"/>
</dbReference>
<dbReference type="EC" id="6.3.5.4" evidence="3"/>
<dbReference type="STRING" id="349521.HCH_02398"/>
<keyword evidence="13" id="KW-1185">Reference proteome</keyword>
<dbReference type="SUPFAM" id="SSF56235">
    <property type="entry name" value="N-terminal nucleophile aminohydrolases (Ntn hydrolases)"/>
    <property type="match status" value="1"/>
</dbReference>
<dbReference type="EMBL" id="CP000155">
    <property type="protein sequence ID" value="ABC29209.1"/>
    <property type="molecule type" value="Genomic_DNA"/>
</dbReference>
<feature type="binding site" evidence="9">
    <location>
        <position position="105"/>
    </location>
    <ligand>
        <name>L-glutamine</name>
        <dbReference type="ChEBI" id="CHEBI:58359"/>
    </ligand>
</feature>
<feature type="binding site" evidence="9">
    <location>
        <position position="304"/>
    </location>
    <ligand>
        <name>ATP</name>
        <dbReference type="ChEBI" id="CHEBI:30616"/>
    </ligand>
</feature>
<dbReference type="InterPro" id="IPR001962">
    <property type="entry name" value="Asn_synthase"/>
</dbReference>
<dbReference type="SUPFAM" id="SSF52402">
    <property type="entry name" value="Adenine nucleotide alpha hydrolases-like"/>
    <property type="match status" value="1"/>
</dbReference>
<dbReference type="NCBIfam" id="TIGR01536">
    <property type="entry name" value="asn_synth_AEB"/>
    <property type="match status" value="1"/>
</dbReference>
<dbReference type="Gene3D" id="3.60.20.10">
    <property type="entry name" value="Glutamine Phosphoribosylpyrophosphate, subunit 1, domain 1"/>
    <property type="match status" value="1"/>
</dbReference>
<evidence type="ECO:0000313" key="13">
    <source>
        <dbReference type="Proteomes" id="UP000000238"/>
    </source>
</evidence>
<accession>Q2SJG5</accession>
<dbReference type="Gene3D" id="3.40.50.620">
    <property type="entry name" value="HUPs"/>
    <property type="match status" value="1"/>
</dbReference>
<evidence type="ECO:0000256" key="10">
    <source>
        <dbReference type="PIRSR" id="PIRSR001589-3"/>
    </source>
</evidence>
<dbReference type="AlphaFoldDB" id="Q2SJG5"/>
<dbReference type="GO" id="GO:0006529">
    <property type="term" value="P:asparagine biosynthetic process"/>
    <property type="evidence" value="ECO:0007669"/>
    <property type="project" value="UniProtKB-KW"/>
</dbReference>
<dbReference type="PROSITE" id="PS51278">
    <property type="entry name" value="GATASE_TYPE_2"/>
    <property type="match status" value="1"/>
</dbReference>
<evidence type="ECO:0000256" key="9">
    <source>
        <dbReference type="PIRSR" id="PIRSR001589-2"/>
    </source>
</evidence>
<dbReference type="PANTHER" id="PTHR43284:SF1">
    <property type="entry name" value="ASPARAGINE SYNTHETASE"/>
    <property type="match status" value="1"/>
</dbReference>
<keyword evidence="8" id="KW-0028">Amino-acid biosynthesis</keyword>
<comment type="pathway">
    <text evidence="1">Amino-acid biosynthesis; L-asparagine biosynthesis; L-asparagine from L-aspartate (L-Gln route): step 1/1.</text>
</comment>
<evidence type="ECO:0000256" key="8">
    <source>
        <dbReference type="PIRSR" id="PIRSR001589-1"/>
    </source>
</evidence>
<dbReference type="OrthoDB" id="9763290at2"/>
<name>Q2SJG5_HAHCH</name>
<dbReference type="eggNOG" id="COG0367">
    <property type="taxonomic scope" value="Bacteria"/>
</dbReference>
<protein>
    <recommendedName>
        <fullName evidence="3">asparagine synthase (glutamine-hydrolyzing)</fullName>
        <ecNumber evidence="3">6.3.5.4</ecNumber>
    </recommendedName>
</protein>
<dbReference type="InterPro" id="IPR029055">
    <property type="entry name" value="Ntn_hydrolases_N"/>
</dbReference>